<dbReference type="GO" id="GO:0016787">
    <property type="term" value="F:hydrolase activity"/>
    <property type="evidence" value="ECO:0007669"/>
    <property type="project" value="UniProtKB-KW"/>
</dbReference>
<dbReference type="RefSeq" id="WP_347706308.1">
    <property type="nucleotide sequence ID" value="NZ_JBDPZD010000007.1"/>
</dbReference>
<evidence type="ECO:0000256" key="1">
    <source>
        <dbReference type="ARBA" id="ARBA00023152"/>
    </source>
</evidence>
<dbReference type="SMART" id="SM00855">
    <property type="entry name" value="PGAM"/>
    <property type="match status" value="1"/>
</dbReference>
<gene>
    <name evidence="3" type="ORF">ABDJ85_18625</name>
</gene>
<dbReference type="SUPFAM" id="SSF53254">
    <property type="entry name" value="Phosphoglycerate mutase-like"/>
    <property type="match status" value="1"/>
</dbReference>
<dbReference type="Proteomes" id="UP001495147">
    <property type="component" value="Unassembled WGS sequence"/>
</dbReference>
<proteinExistence type="predicted"/>
<reference evidence="3 4" key="1">
    <citation type="submission" date="2024-05" db="EMBL/GenBank/DDBJ databases">
        <title>Roseateles sp. DJS-2-20 16S ribosomal RNA gene Genome sequencing and assembly.</title>
        <authorList>
            <person name="Woo H."/>
        </authorList>
    </citation>
    <scope>NUCLEOTIDE SEQUENCE [LARGE SCALE GENOMIC DNA]</scope>
    <source>
        <strain evidence="3 4">DJS-2-20</strain>
    </source>
</reference>
<keyword evidence="1" id="KW-0324">Glycolysis</keyword>
<dbReference type="InterPro" id="IPR050275">
    <property type="entry name" value="PGM_Phosphatase"/>
</dbReference>
<dbReference type="Pfam" id="PF00300">
    <property type="entry name" value="His_Phos_1"/>
    <property type="match status" value="1"/>
</dbReference>
<evidence type="ECO:0000313" key="3">
    <source>
        <dbReference type="EMBL" id="MEO3693494.1"/>
    </source>
</evidence>
<dbReference type="EC" id="3.1.3.-" evidence="3"/>
<dbReference type="InterPro" id="IPR001345">
    <property type="entry name" value="PG/BPGM_mutase_AS"/>
</dbReference>
<dbReference type="PROSITE" id="PS00175">
    <property type="entry name" value="PG_MUTASE"/>
    <property type="match status" value="1"/>
</dbReference>
<dbReference type="PANTHER" id="PTHR48100:SF1">
    <property type="entry name" value="HISTIDINE PHOSPHATASE FAMILY PROTEIN-RELATED"/>
    <property type="match status" value="1"/>
</dbReference>
<dbReference type="InterPro" id="IPR013078">
    <property type="entry name" value="His_Pase_superF_clade-1"/>
</dbReference>
<dbReference type="Gene3D" id="3.40.50.1240">
    <property type="entry name" value="Phosphoglycerate mutase-like"/>
    <property type="match status" value="1"/>
</dbReference>
<keyword evidence="4" id="KW-1185">Reference proteome</keyword>
<dbReference type="CDD" id="cd07067">
    <property type="entry name" value="HP_PGM_like"/>
    <property type="match status" value="1"/>
</dbReference>
<organism evidence="3 4">
    <name type="scientific">Roseateles paludis</name>
    <dbReference type="NCBI Taxonomy" id="3145238"/>
    <lineage>
        <taxon>Bacteria</taxon>
        <taxon>Pseudomonadati</taxon>
        <taxon>Pseudomonadota</taxon>
        <taxon>Betaproteobacteria</taxon>
        <taxon>Burkholderiales</taxon>
        <taxon>Sphaerotilaceae</taxon>
        <taxon>Roseateles</taxon>
    </lineage>
</organism>
<sequence length="222" mass="24216">MSPARITRLLVIRHGETLWNREGRIQGHINIPLSPLGLLQAERLAEALRDEAVDAVYSSDLQRAQQTAAALALGRPLEVQASVALRERHFGTFEGLTWEEIHARDPDSAVRWKRREPEFRVGGGESLVELQARCVGELTRIARLHPGAQVAIIAHGGVLDCFYRAAVGLPLAAARSWVMGNASINRLLFADGQFSLVGWNDDQHLTGLGSADDGLAAPPRPT</sequence>
<dbReference type="EMBL" id="JBDPZD010000007">
    <property type="protein sequence ID" value="MEO3693494.1"/>
    <property type="molecule type" value="Genomic_DNA"/>
</dbReference>
<dbReference type="PANTHER" id="PTHR48100">
    <property type="entry name" value="BROAD-SPECIFICITY PHOSPHATASE YOR283W-RELATED"/>
    <property type="match status" value="1"/>
</dbReference>
<comment type="caution">
    <text evidence="3">The sequence shown here is derived from an EMBL/GenBank/DDBJ whole genome shotgun (WGS) entry which is preliminary data.</text>
</comment>
<keyword evidence="2" id="KW-0413">Isomerase</keyword>
<keyword evidence="3" id="KW-0378">Hydrolase</keyword>
<name>A0ABV0G6Y4_9BURK</name>
<dbReference type="InterPro" id="IPR029033">
    <property type="entry name" value="His_PPase_superfam"/>
</dbReference>
<protein>
    <submittedName>
        <fullName evidence="3">Histidine phosphatase family protein</fullName>
        <ecNumber evidence="3">3.1.3.-</ecNumber>
    </submittedName>
</protein>
<evidence type="ECO:0000313" key="4">
    <source>
        <dbReference type="Proteomes" id="UP001495147"/>
    </source>
</evidence>
<evidence type="ECO:0000256" key="2">
    <source>
        <dbReference type="ARBA" id="ARBA00023235"/>
    </source>
</evidence>
<accession>A0ABV0G6Y4</accession>